<dbReference type="GO" id="GO:0016787">
    <property type="term" value="F:hydrolase activity"/>
    <property type="evidence" value="ECO:0007669"/>
    <property type="project" value="InterPro"/>
</dbReference>
<feature type="compositionally biased region" description="Pro residues" evidence="1">
    <location>
        <begin position="188"/>
        <end position="201"/>
    </location>
</feature>
<dbReference type="PANTHER" id="PTHR43143">
    <property type="entry name" value="METALLOPHOSPHOESTERASE, CALCINEURIN SUPERFAMILY"/>
    <property type="match status" value="1"/>
</dbReference>
<proteinExistence type="predicted"/>
<feature type="domain" description="Calcineurin-like phosphoesterase" evidence="2">
    <location>
        <begin position="210"/>
        <end position="416"/>
    </location>
</feature>
<dbReference type="Proteomes" id="UP000321805">
    <property type="component" value="Chromosome"/>
</dbReference>
<accession>A0A5B8U047</accession>
<organism evidence="3 4">
    <name type="scientific">Baekduia soli</name>
    <dbReference type="NCBI Taxonomy" id="496014"/>
    <lineage>
        <taxon>Bacteria</taxon>
        <taxon>Bacillati</taxon>
        <taxon>Actinomycetota</taxon>
        <taxon>Thermoleophilia</taxon>
        <taxon>Solirubrobacterales</taxon>
        <taxon>Baekduiaceae</taxon>
        <taxon>Baekduia</taxon>
    </lineage>
</organism>
<sequence>MTFPCRSGIAVAVALTASGAVSPTIAPAAARGSSVCPVVAYQRAAGGTYLLQPVRYVRAGDRVWAAFRYSDARGRKAYEFRQYPLVDGRLRLIAVREGRVAGDGVVAAYARSCVPDAALAPTARLGRYAITVSLPVAFAWKLPGHHLAPSAGPVIGGVLGAQSAAPVAAQSQEPFKDVSASETGPSLAPVPPALPAPGPAAPPMATTATVLVAGDIAECVNNVPGDPSQGQHPGRGAVATGQMIRAQIADGGIDGILSLGDHVYESGLPAEFRDCYEPTWGSFRNITFPVPGNHDYRCGQTVPGCPTPAGAYFNYFADRAGPPGRGYYSFDLGAWHIVALDSEIDSSPAAARTSTQMAWLKDDLAAHPNRCLAAMWHQPAYSNDPLHGDDPTMQVYFAALHDAGADLVLNGHVHAYERWAELGADGLPQAGGTREIINGLGGANITAANTGRPGQEVVYNANYGLLKLNLASDGYRWAWLNAPNNTSPSVSGQLTDSGTGSCH</sequence>
<evidence type="ECO:0000313" key="4">
    <source>
        <dbReference type="Proteomes" id="UP000321805"/>
    </source>
</evidence>
<dbReference type="InterPro" id="IPR051918">
    <property type="entry name" value="STPP_CPPED1"/>
</dbReference>
<evidence type="ECO:0000259" key="2">
    <source>
        <dbReference type="Pfam" id="PF00149"/>
    </source>
</evidence>
<dbReference type="RefSeq" id="WP_146915447.1">
    <property type="nucleotide sequence ID" value="NZ_CP042430.1"/>
</dbReference>
<evidence type="ECO:0000256" key="1">
    <source>
        <dbReference type="SAM" id="MobiDB-lite"/>
    </source>
</evidence>
<dbReference type="OrthoDB" id="9804511at2"/>
<keyword evidence="4" id="KW-1185">Reference proteome</keyword>
<dbReference type="AlphaFoldDB" id="A0A5B8U047"/>
<gene>
    <name evidence="3" type="ORF">FSW04_01310</name>
</gene>
<dbReference type="Pfam" id="PF00149">
    <property type="entry name" value="Metallophos"/>
    <property type="match status" value="1"/>
</dbReference>
<dbReference type="EMBL" id="CP042430">
    <property type="protein sequence ID" value="QEC46346.1"/>
    <property type="molecule type" value="Genomic_DNA"/>
</dbReference>
<dbReference type="SUPFAM" id="SSF56300">
    <property type="entry name" value="Metallo-dependent phosphatases"/>
    <property type="match status" value="1"/>
</dbReference>
<protein>
    <recommendedName>
        <fullName evidence="2">Calcineurin-like phosphoesterase domain-containing protein</fullName>
    </recommendedName>
</protein>
<dbReference type="InterPro" id="IPR004843">
    <property type="entry name" value="Calcineurin-like_PHP"/>
</dbReference>
<dbReference type="InterPro" id="IPR029052">
    <property type="entry name" value="Metallo-depent_PP-like"/>
</dbReference>
<reference evidence="3 4" key="1">
    <citation type="journal article" date="2018" name="J. Microbiol.">
        <title>Baekduia soli gen. nov., sp. nov., a novel bacterium isolated from the soil of Baekdu Mountain and proposal of a novel family name, Baekduiaceae fam. nov.</title>
        <authorList>
            <person name="An D.S."/>
            <person name="Siddiqi M.Z."/>
            <person name="Kim K.H."/>
            <person name="Yu H.S."/>
            <person name="Im W.T."/>
        </authorList>
    </citation>
    <scope>NUCLEOTIDE SEQUENCE [LARGE SCALE GENOMIC DNA]</scope>
    <source>
        <strain evidence="3 4">BR7-21</strain>
    </source>
</reference>
<dbReference type="Gene3D" id="3.60.21.10">
    <property type="match status" value="1"/>
</dbReference>
<dbReference type="PANTHER" id="PTHR43143:SF1">
    <property type="entry name" value="SERINE_THREONINE-PROTEIN PHOSPHATASE CPPED1"/>
    <property type="match status" value="1"/>
</dbReference>
<evidence type="ECO:0000313" key="3">
    <source>
        <dbReference type="EMBL" id="QEC46346.1"/>
    </source>
</evidence>
<name>A0A5B8U047_9ACTN</name>
<feature type="region of interest" description="Disordered" evidence="1">
    <location>
        <begin position="170"/>
        <end position="201"/>
    </location>
</feature>
<dbReference type="KEGG" id="bsol:FSW04_01310"/>